<evidence type="ECO:0000256" key="12">
    <source>
        <dbReference type="ARBA" id="ARBA00023242"/>
    </source>
</evidence>
<evidence type="ECO:0000256" key="8">
    <source>
        <dbReference type="ARBA" id="ARBA00022895"/>
    </source>
</evidence>
<keyword evidence="9" id="KW-0805">Transcription regulation</keyword>
<comment type="subunit">
    <text evidence="4">Component of the EKC/KEOPS complex composed of at least BUD32, CGI121, GON7, KAE1 and PCC1; the whole complex dimerizes.</text>
</comment>
<keyword evidence="10" id="KW-0010">Activator</keyword>
<evidence type="ECO:0000313" key="15">
    <source>
        <dbReference type="EMBL" id="EGS23792.1"/>
    </source>
</evidence>
<feature type="compositionally biased region" description="Basic and acidic residues" evidence="14">
    <location>
        <begin position="60"/>
        <end position="83"/>
    </location>
</feature>
<dbReference type="RefSeq" id="XP_006691034.1">
    <property type="nucleotide sequence ID" value="XM_006690971.1"/>
</dbReference>
<evidence type="ECO:0000256" key="13">
    <source>
        <dbReference type="ARBA" id="ARBA00025393"/>
    </source>
</evidence>
<comment type="function">
    <text evidence="13">Component of the EKC/KEOPS complex that is required for the formation of a threonylcarbamoyl group on adenosine at position 37 (t(6)A37) in tRNAs that read codons beginning with adenine. The complex is probably involved in the transfer of the threonylcarbamoyl moiety of threonylcarbamoyl-AMP (TC-AMP) to the N6 group of A37. GON7 likely plays a supporting role to the catalytic subunit KAE1 in the complex. The EKC/KEOPS complex also promotes both telomere uncapping and telomere elongation. The complex is required for efficient recruitment of transcriptional coactivators.</text>
</comment>
<accession>G0RY06</accession>
<name>G0RY06_CHATD</name>
<evidence type="ECO:0000256" key="4">
    <source>
        <dbReference type="ARBA" id="ARBA00011534"/>
    </source>
</evidence>
<keyword evidence="7" id="KW-0819">tRNA processing</keyword>
<dbReference type="AlphaFoldDB" id="G0RY06"/>
<evidence type="ECO:0000256" key="14">
    <source>
        <dbReference type="SAM" id="MobiDB-lite"/>
    </source>
</evidence>
<evidence type="ECO:0000256" key="2">
    <source>
        <dbReference type="ARBA" id="ARBA00004574"/>
    </source>
</evidence>
<comment type="similarity">
    <text evidence="3">Belongs to the GON7 family.</text>
</comment>
<evidence type="ECO:0000256" key="3">
    <source>
        <dbReference type="ARBA" id="ARBA00008529"/>
    </source>
</evidence>
<evidence type="ECO:0000256" key="9">
    <source>
        <dbReference type="ARBA" id="ARBA00023015"/>
    </source>
</evidence>
<gene>
    <name evidence="15" type="ORF">CTHT_0004960</name>
</gene>
<keyword evidence="16" id="KW-1185">Reference proteome</keyword>
<proteinExistence type="inferred from homology"/>
<evidence type="ECO:0000256" key="6">
    <source>
        <dbReference type="ARBA" id="ARBA00022454"/>
    </source>
</evidence>
<dbReference type="Proteomes" id="UP000008066">
    <property type="component" value="Unassembled WGS sequence"/>
</dbReference>
<evidence type="ECO:0000256" key="1">
    <source>
        <dbReference type="ARBA" id="ARBA00004123"/>
    </source>
</evidence>
<comment type="subcellular location">
    <subcellularLocation>
        <location evidence="2">Chromosome</location>
        <location evidence="2">Telomere</location>
    </subcellularLocation>
    <subcellularLocation>
        <location evidence="1">Nucleus</location>
    </subcellularLocation>
</comment>
<dbReference type="EMBL" id="GL988032">
    <property type="protein sequence ID" value="EGS23792.1"/>
    <property type="molecule type" value="Genomic_DNA"/>
</dbReference>
<dbReference type="Pfam" id="PF08738">
    <property type="entry name" value="Gon7"/>
    <property type="match status" value="1"/>
</dbReference>
<evidence type="ECO:0000256" key="7">
    <source>
        <dbReference type="ARBA" id="ARBA00022694"/>
    </source>
</evidence>
<dbReference type="GO" id="GO:0005634">
    <property type="term" value="C:nucleus"/>
    <property type="evidence" value="ECO:0007669"/>
    <property type="project" value="UniProtKB-SubCell"/>
</dbReference>
<keyword evidence="8" id="KW-0779">Telomere</keyword>
<dbReference type="KEGG" id="cthr:CTHT_0004960"/>
<dbReference type="HOGENOM" id="CLU_146833_1_0_1"/>
<dbReference type="GO" id="GO:0000781">
    <property type="term" value="C:chromosome, telomeric region"/>
    <property type="evidence" value="ECO:0007669"/>
    <property type="project" value="UniProtKB-SubCell"/>
</dbReference>
<evidence type="ECO:0000256" key="11">
    <source>
        <dbReference type="ARBA" id="ARBA00023163"/>
    </source>
</evidence>
<keyword evidence="6" id="KW-0158">Chromosome</keyword>
<dbReference type="GeneID" id="18254534"/>
<protein>
    <recommendedName>
        <fullName evidence="5">EKC/KEOPS complex subunit GON7</fullName>
    </recommendedName>
</protein>
<dbReference type="eggNOG" id="ENOG502T1MI">
    <property type="taxonomic scope" value="Eukaryota"/>
</dbReference>
<evidence type="ECO:0000256" key="5">
    <source>
        <dbReference type="ARBA" id="ARBA00019746"/>
    </source>
</evidence>
<dbReference type="OMA" id="PFKVAHT"/>
<feature type="region of interest" description="Disordered" evidence="14">
    <location>
        <begin position="60"/>
        <end position="99"/>
    </location>
</feature>
<organism evidence="16">
    <name type="scientific">Chaetomium thermophilum (strain DSM 1495 / CBS 144.50 / IMI 039719)</name>
    <name type="common">Thermochaetoides thermophila</name>
    <dbReference type="NCBI Taxonomy" id="759272"/>
    <lineage>
        <taxon>Eukaryota</taxon>
        <taxon>Fungi</taxon>
        <taxon>Dikarya</taxon>
        <taxon>Ascomycota</taxon>
        <taxon>Pezizomycotina</taxon>
        <taxon>Sordariomycetes</taxon>
        <taxon>Sordariomycetidae</taxon>
        <taxon>Sordariales</taxon>
        <taxon>Chaetomiaceae</taxon>
        <taxon>Thermochaetoides</taxon>
    </lineage>
</organism>
<dbReference type="OrthoDB" id="2288868at2759"/>
<sequence length="99" mass="10957">MDQPALTATYISSTNASFTALQTITSPADSTTVANKTAYLRELHQAVLSVQDRVNRELTARMEEDNAKTAQEGENKGKKGVDDAKEEENYGEEMQEEED</sequence>
<reference evidence="15 16" key="1">
    <citation type="journal article" date="2011" name="Cell">
        <title>Insight into structure and assembly of the nuclear pore complex by utilizing the genome of a eukaryotic thermophile.</title>
        <authorList>
            <person name="Amlacher S."/>
            <person name="Sarges P."/>
            <person name="Flemming D."/>
            <person name="van Noort V."/>
            <person name="Kunze R."/>
            <person name="Devos D.P."/>
            <person name="Arumugam M."/>
            <person name="Bork P."/>
            <person name="Hurt E."/>
        </authorList>
    </citation>
    <scope>NUCLEOTIDE SEQUENCE [LARGE SCALE GENOMIC DNA]</scope>
    <source>
        <strain evidence="16">DSM 1495 / CBS 144.50 / IMI 039719</strain>
    </source>
</reference>
<keyword evidence="11" id="KW-0804">Transcription</keyword>
<evidence type="ECO:0000313" key="16">
    <source>
        <dbReference type="Proteomes" id="UP000008066"/>
    </source>
</evidence>
<dbReference type="InterPro" id="IPR014849">
    <property type="entry name" value="EKC/KEOPS_Gon7"/>
</dbReference>
<dbReference type="GO" id="GO:0008033">
    <property type="term" value="P:tRNA processing"/>
    <property type="evidence" value="ECO:0007669"/>
    <property type="project" value="UniProtKB-KW"/>
</dbReference>
<evidence type="ECO:0000256" key="10">
    <source>
        <dbReference type="ARBA" id="ARBA00023159"/>
    </source>
</evidence>
<keyword evidence="12" id="KW-0539">Nucleus</keyword>
<feature type="compositionally biased region" description="Acidic residues" evidence="14">
    <location>
        <begin position="84"/>
        <end position="99"/>
    </location>
</feature>